<accession>A0A068RSJ9</accession>
<feature type="compositionally biased region" description="Basic and acidic residues" evidence="1">
    <location>
        <begin position="644"/>
        <end position="660"/>
    </location>
</feature>
<dbReference type="Gene3D" id="1.10.720.30">
    <property type="entry name" value="SAP domain"/>
    <property type="match status" value="1"/>
</dbReference>
<dbReference type="EMBL" id="CBTN010000016">
    <property type="protein sequence ID" value="CDH53158.1"/>
    <property type="molecule type" value="Genomic_DNA"/>
</dbReference>
<reference evidence="3" key="1">
    <citation type="submission" date="2013-08" db="EMBL/GenBank/DDBJ databases">
        <title>Gene expansion shapes genome architecture in the human pathogen Lichtheimia corymbifera: an evolutionary genomics analysis in the ancient terrestrial Mucorales (Mucoromycotina).</title>
        <authorList>
            <person name="Schwartze V.U."/>
            <person name="Winter S."/>
            <person name="Shelest E."/>
            <person name="Marcet-Houben M."/>
            <person name="Horn F."/>
            <person name="Wehner S."/>
            <person name="Hoffmann K."/>
            <person name="Riege K."/>
            <person name="Sammeth M."/>
            <person name="Nowrousian M."/>
            <person name="Valiante V."/>
            <person name="Linde J."/>
            <person name="Jacobsen I.D."/>
            <person name="Marz M."/>
            <person name="Brakhage A.A."/>
            <person name="Gabaldon T."/>
            <person name="Bocker S."/>
            <person name="Voigt K."/>
        </authorList>
    </citation>
    <scope>NUCLEOTIDE SEQUENCE [LARGE SCALE GENOMIC DNA]</scope>
    <source>
        <strain evidence="3">FSU 9682</strain>
    </source>
</reference>
<feature type="compositionally biased region" description="Polar residues" evidence="1">
    <location>
        <begin position="614"/>
        <end position="625"/>
    </location>
</feature>
<dbReference type="STRING" id="1263082.A0A068RSJ9"/>
<organism evidence="3 4">
    <name type="scientific">Lichtheimia corymbifera JMRC:FSU:9682</name>
    <dbReference type="NCBI Taxonomy" id="1263082"/>
    <lineage>
        <taxon>Eukaryota</taxon>
        <taxon>Fungi</taxon>
        <taxon>Fungi incertae sedis</taxon>
        <taxon>Mucoromycota</taxon>
        <taxon>Mucoromycotina</taxon>
        <taxon>Mucoromycetes</taxon>
        <taxon>Mucorales</taxon>
        <taxon>Lichtheimiaceae</taxon>
        <taxon>Lichtheimia</taxon>
    </lineage>
</organism>
<proteinExistence type="predicted"/>
<feature type="compositionally biased region" description="Low complexity" evidence="1">
    <location>
        <begin position="477"/>
        <end position="486"/>
    </location>
</feature>
<evidence type="ECO:0000313" key="4">
    <source>
        <dbReference type="Proteomes" id="UP000027586"/>
    </source>
</evidence>
<dbReference type="Pfam" id="PF02037">
    <property type="entry name" value="SAP"/>
    <property type="match status" value="1"/>
</dbReference>
<feature type="domain" description="SAP" evidence="2">
    <location>
        <begin position="420"/>
        <end position="454"/>
    </location>
</feature>
<gene>
    <name evidence="3" type="ORF">LCOR_04542.1</name>
</gene>
<dbReference type="AlphaFoldDB" id="A0A068RSJ9"/>
<sequence>MFYNDNTSSTGEYNHGRRKDDPHSLDSYMPTSSNSNHPQPQPIQQSTNNGSILFPFDNATSSQQPSSSYDPFLSMTGQDTYMDDFYKHLGSWSNQDAATTQQLLASSFEDKQQQQQQQDPSMFFSLGNQQDILLSDPNFVRQQQLLQEQQRATMQREALEQQDFMDDADISNASVMFDDMEDSFGGGGGVGGVGMDTVAGSSAPMDIHQSDQQQIRLSYPDTMPTINTSGAVQDTTRTMASAKPIKKDNRRSPGMRLKRTSSPIPINASGSAAVAHATRSSEIDHQRRQNELQARFRVNYNKKTSSGMAGSAPKTSSTQQRSSLGAAAAFGTSVPTIPTTRFDESTGAASSFPAGTSPLQVGSFGNGSTSGMMKGGQATSFPSRTMPIQIQRVQRPPNAVPFDAEEHQRQLDDQLIKVDFDDITVSELKDMLRQRGKPATGKKVVLVQRLQEERELIKDRRSGKIQRHSQPPPPSSRPIESARPRSFQASSPMAIHAAVQQQPPQSPMLGAGGSSSSVPNSSLMIPGSPNSVTMSLNRMHIGSPPMTAQQQHPRRFSPYATPSSPRLGSSSPKPQNQQPPPSASYSSSVPTNALSSSPGSFTFGSSPLSSSFTNRFPQQQRQIPTTYGRPKSYAPFTSSALATPDRDDDHDPFDDYKDESSSQQQQQQQCMDQYGASSSTAAVPVKMEMDPTIESVLYGANTNFDIPEGFTEEDFAAVLAGQGFGNLDMHFNNNDPAGGGGFSSNDMTLFDNHVSHATPR</sequence>
<feature type="region of interest" description="Disordered" evidence="1">
    <location>
        <begin position="1"/>
        <end position="72"/>
    </location>
</feature>
<evidence type="ECO:0000259" key="2">
    <source>
        <dbReference type="PROSITE" id="PS50800"/>
    </source>
</evidence>
<name>A0A068RSJ9_9FUNG</name>
<feature type="compositionally biased region" description="Polar residues" evidence="1">
    <location>
        <begin position="58"/>
        <end position="72"/>
    </location>
</feature>
<evidence type="ECO:0000313" key="3">
    <source>
        <dbReference type="EMBL" id="CDH53158.1"/>
    </source>
</evidence>
<dbReference type="OrthoDB" id="445357at2759"/>
<feature type="compositionally biased region" description="Polar residues" evidence="1">
    <location>
        <begin position="29"/>
        <end position="51"/>
    </location>
</feature>
<dbReference type="VEuPathDB" id="FungiDB:LCOR_04542.1"/>
<dbReference type="InterPro" id="IPR036361">
    <property type="entry name" value="SAP_dom_sf"/>
</dbReference>
<feature type="compositionally biased region" description="Basic and acidic residues" evidence="1">
    <location>
        <begin position="14"/>
        <end position="24"/>
    </location>
</feature>
<dbReference type="InterPro" id="IPR003034">
    <property type="entry name" value="SAP_dom"/>
</dbReference>
<feature type="region of interest" description="Disordered" evidence="1">
    <location>
        <begin position="236"/>
        <end position="267"/>
    </location>
</feature>
<dbReference type="PROSITE" id="PS50800">
    <property type="entry name" value="SAP"/>
    <property type="match status" value="1"/>
</dbReference>
<evidence type="ECO:0000256" key="1">
    <source>
        <dbReference type="SAM" id="MobiDB-lite"/>
    </source>
</evidence>
<feature type="region of interest" description="Disordered" evidence="1">
    <location>
        <begin position="456"/>
        <end position="677"/>
    </location>
</feature>
<feature type="compositionally biased region" description="Polar residues" evidence="1">
    <location>
        <begin position="1"/>
        <end position="12"/>
    </location>
</feature>
<keyword evidence="4" id="KW-1185">Reference proteome</keyword>
<protein>
    <recommendedName>
        <fullName evidence="2">SAP domain-containing protein</fullName>
    </recommendedName>
</protein>
<feature type="compositionally biased region" description="Low complexity" evidence="1">
    <location>
        <begin position="583"/>
        <end position="613"/>
    </location>
</feature>
<dbReference type="Proteomes" id="UP000027586">
    <property type="component" value="Unassembled WGS sequence"/>
</dbReference>
<dbReference type="SUPFAM" id="SSF68906">
    <property type="entry name" value="SAP domain"/>
    <property type="match status" value="1"/>
</dbReference>
<dbReference type="SMART" id="SM00513">
    <property type="entry name" value="SAP"/>
    <property type="match status" value="1"/>
</dbReference>
<comment type="caution">
    <text evidence="3">The sequence shown here is derived from an EMBL/GenBank/DDBJ whole genome shotgun (WGS) entry which is preliminary data.</text>
</comment>